<proteinExistence type="predicted"/>
<accession>A0ACC1RHB5</accession>
<dbReference type="EMBL" id="JANRMS010003483">
    <property type="protein sequence ID" value="KAJ3518232.1"/>
    <property type="molecule type" value="Genomic_DNA"/>
</dbReference>
<evidence type="ECO:0000313" key="1">
    <source>
        <dbReference type="EMBL" id="KAJ3518232.1"/>
    </source>
</evidence>
<dbReference type="Proteomes" id="UP001148629">
    <property type="component" value="Unassembled WGS sequence"/>
</dbReference>
<protein>
    <submittedName>
        <fullName evidence="1">Uncharacterized protein</fullName>
    </submittedName>
</protein>
<gene>
    <name evidence="1" type="ORF">NM208_g14594</name>
</gene>
<reference evidence="1" key="1">
    <citation type="submission" date="2022-08" db="EMBL/GenBank/DDBJ databases">
        <title>Genome Sequence of Fusarium decemcellulare.</title>
        <authorList>
            <person name="Buettner E."/>
        </authorList>
    </citation>
    <scope>NUCLEOTIDE SEQUENCE</scope>
    <source>
        <strain evidence="1">Babe19</strain>
    </source>
</reference>
<comment type="caution">
    <text evidence="1">The sequence shown here is derived from an EMBL/GenBank/DDBJ whole genome shotgun (WGS) entry which is preliminary data.</text>
</comment>
<sequence length="576" mass="61260">MSFVTRRALSTLIPPKVASPKAIGAAPDAIRMQRVVSFYEKLPRGAAPEVKAKGIIGRYQAKHFGKNPSVKPIIHAIVFLVTIGYAQNYYFHLPRLGGETLHKGFLRLPHERRIPRRMMATEAVVDKAADATASQSQPASPSAVPSCLLRVICAAPDAQNVDLVRSNLNGSAGNDDIENKHITSVEDNLNSADASASGGSDTEASRADGRSKDGDRGHGRTGSSVKKPATFKAVSVNKTFLAAKANAGSTTTKTADKPPTGSSTPPTSSATLSSSRPRLIAKTGSSTRDSSPRFSGGANGGKPGAAPDASAVWNKNRPAPPPEPKKFTDEELKKYGIHMASRLNEDDAQGQNKWADIDDDDDDWAPEAITWGDGTKTTLPHPDEHPPPGSDNGSVASKGKSFEKPRSPAPPISVSSPLAKSSNLAQGKGLVLKSGSQEKPTLVAKPPAPPPPVKSPWATLPPVEKASPIPEQAQLARTSSREPPHFKGMTPPPPKEIAADDFNRSAWRDGPSHGNRELYNSHSGRYEPVLDNRRGSMRMEQHPKHPSLLQRPPPSDYPAEPSGAFQTTVVAVLLCA</sequence>
<name>A0ACC1RHB5_9HYPO</name>
<keyword evidence="2" id="KW-1185">Reference proteome</keyword>
<organism evidence="1 2">
    <name type="scientific">Fusarium decemcellulare</name>
    <dbReference type="NCBI Taxonomy" id="57161"/>
    <lineage>
        <taxon>Eukaryota</taxon>
        <taxon>Fungi</taxon>
        <taxon>Dikarya</taxon>
        <taxon>Ascomycota</taxon>
        <taxon>Pezizomycotina</taxon>
        <taxon>Sordariomycetes</taxon>
        <taxon>Hypocreomycetidae</taxon>
        <taxon>Hypocreales</taxon>
        <taxon>Nectriaceae</taxon>
        <taxon>Fusarium</taxon>
        <taxon>Fusarium decemcellulare species complex</taxon>
    </lineage>
</organism>
<evidence type="ECO:0000313" key="2">
    <source>
        <dbReference type="Proteomes" id="UP001148629"/>
    </source>
</evidence>